<dbReference type="EMBL" id="LCMI01000008">
    <property type="protein sequence ID" value="KKU32655.1"/>
    <property type="molecule type" value="Genomic_DNA"/>
</dbReference>
<proteinExistence type="predicted"/>
<dbReference type="Pfam" id="PF13489">
    <property type="entry name" value="Methyltransf_23"/>
    <property type="match status" value="1"/>
</dbReference>
<name>A0A0G1SH71_9BACT</name>
<gene>
    <name evidence="1" type="ORF">UX47_C0008G0012</name>
</gene>
<dbReference type="Gene3D" id="3.40.50.150">
    <property type="entry name" value="Vaccinia Virus protein VP39"/>
    <property type="match status" value="1"/>
</dbReference>
<dbReference type="GO" id="GO:0008168">
    <property type="term" value="F:methyltransferase activity"/>
    <property type="evidence" value="ECO:0007669"/>
    <property type="project" value="UniProtKB-KW"/>
</dbReference>
<dbReference type="Proteomes" id="UP000034794">
    <property type="component" value="Unassembled WGS sequence"/>
</dbReference>
<dbReference type="PANTHER" id="PTHR43861">
    <property type="entry name" value="TRANS-ACONITATE 2-METHYLTRANSFERASE-RELATED"/>
    <property type="match status" value="1"/>
</dbReference>
<evidence type="ECO:0000313" key="1">
    <source>
        <dbReference type="EMBL" id="KKU32655.1"/>
    </source>
</evidence>
<dbReference type="GO" id="GO:0032259">
    <property type="term" value="P:methylation"/>
    <property type="evidence" value="ECO:0007669"/>
    <property type="project" value="UniProtKB-KW"/>
</dbReference>
<dbReference type="AlphaFoldDB" id="A0A0G1SH71"/>
<dbReference type="SUPFAM" id="SSF53335">
    <property type="entry name" value="S-adenosyl-L-methionine-dependent methyltransferases"/>
    <property type="match status" value="1"/>
</dbReference>
<protein>
    <submittedName>
        <fullName evidence="1">Methyltransferase domain protein</fullName>
    </submittedName>
</protein>
<evidence type="ECO:0000313" key="2">
    <source>
        <dbReference type="Proteomes" id="UP000034794"/>
    </source>
</evidence>
<keyword evidence="1" id="KW-0808">Transferase</keyword>
<organism evidence="1 2">
    <name type="scientific">Candidatus Collierbacteria bacterium GW2011_GWA2_46_26</name>
    <dbReference type="NCBI Taxonomy" id="1618381"/>
    <lineage>
        <taxon>Bacteria</taxon>
        <taxon>Candidatus Collieribacteriota</taxon>
    </lineage>
</organism>
<comment type="caution">
    <text evidence="1">The sequence shown here is derived from an EMBL/GenBank/DDBJ whole genome shotgun (WGS) entry which is preliminary data.</text>
</comment>
<dbReference type="InterPro" id="IPR029063">
    <property type="entry name" value="SAM-dependent_MTases_sf"/>
</dbReference>
<sequence>MDYQKEYILKNPGLHLEQAQLKAKQVLNFLGSLKIDSLLDVACGAGGITMEFNAKLKPDMAVGIDISKDMIKVAKENDTDHEIEWICEDIYKYSPKANFDLVTGIDIIEHVEDDLGLLKRMGELGKLVCIKVPMEDSFLDNQIIRKLGIRDPWKESEERYGHIHHYNEKQLNKLFTIAGFKILKEGYIPLPKRSKLFYEVFRVIFLPLGWFSQKAMANFVGGFKIVLLESFNNLSNK</sequence>
<accession>A0A0G1SH71</accession>
<reference evidence="1 2" key="1">
    <citation type="journal article" date="2015" name="Nature">
        <title>rRNA introns, odd ribosomes, and small enigmatic genomes across a large radiation of phyla.</title>
        <authorList>
            <person name="Brown C.T."/>
            <person name="Hug L.A."/>
            <person name="Thomas B.C."/>
            <person name="Sharon I."/>
            <person name="Castelle C.J."/>
            <person name="Singh A."/>
            <person name="Wilkins M.J."/>
            <person name="Williams K.H."/>
            <person name="Banfield J.F."/>
        </authorList>
    </citation>
    <scope>NUCLEOTIDE SEQUENCE [LARGE SCALE GENOMIC DNA]</scope>
</reference>
<keyword evidence="1" id="KW-0489">Methyltransferase</keyword>
<dbReference type="CDD" id="cd02440">
    <property type="entry name" value="AdoMet_MTases"/>
    <property type="match status" value="1"/>
</dbReference>